<name>A0A3M8AG49_9MICO</name>
<keyword evidence="1" id="KW-1133">Transmembrane helix</keyword>
<dbReference type="EMBL" id="RHHB01000011">
    <property type="protein sequence ID" value="RNB50090.1"/>
    <property type="molecule type" value="Genomic_DNA"/>
</dbReference>
<proteinExistence type="predicted"/>
<feature type="transmembrane region" description="Helical" evidence="1">
    <location>
        <begin position="48"/>
        <end position="67"/>
    </location>
</feature>
<evidence type="ECO:0000256" key="1">
    <source>
        <dbReference type="SAM" id="Phobius"/>
    </source>
</evidence>
<organism evidence="2 3">
    <name type="scientific">Agromyces tardus</name>
    <dbReference type="NCBI Taxonomy" id="2583849"/>
    <lineage>
        <taxon>Bacteria</taxon>
        <taxon>Bacillati</taxon>
        <taxon>Actinomycetota</taxon>
        <taxon>Actinomycetes</taxon>
        <taxon>Micrococcales</taxon>
        <taxon>Microbacteriaceae</taxon>
        <taxon>Agromyces</taxon>
    </lineage>
</organism>
<comment type="caution">
    <text evidence="2">The sequence shown here is derived from an EMBL/GenBank/DDBJ whole genome shotgun (WGS) entry which is preliminary data.</text>
</comment>
<keyword evidence="3" id="KW-1185">Reference proteome</keyword>
<protein>
    <submittedName>
        <fullName evidence="2">Uncharacterized protein</fullName>
    </submittedName>
</protein>
<dbReference type="Proteomes" id="UP000275048">
    <property type="component" value="Unassembled WGS sequence"/>
</dbReference>
<evidence type="ECO:0000313" key="3">
    <source>
        <dbReference type="Proteomes" id="UP000275048"/>
    </source>
</evidence>
<keyword evidence="1" id="KW-0812">Transmembrane</keyword>
<accession>A0A3M8AG49</accession>
<feature type="transmembrane region" description="Helical" evidence="1">
    <location>
        <begin position="21"/>
        <end position="42"/>
    </location>
</feature>
<evidence type="ECO:0000313" key="2">
    <source>
        <dbReference type="EMBL" id="RNB50090.1"/>
    </source>
</evidence>
<dbReference type="RefSeq" id="WP_122936598.1">
    <property type="nucleotide sequence ID" value="NZ_JBHSNT010000060.1"/>
</dbReference>
<gene>
    <name evidence="2" type="ORF">EDM22_08315</name>
</gene>
<sequence>MIGLMRRWLDWSDTWNPWGPTGAVGATFNVFAAGALILMSLGNSLMPWPVHLVFWLAFVGLAVRAWWNLIHSWRYPTFPEESEG</sequence>
<keyword evidence="1" id="KW-0472">Membrane</keyword>
<dbReference type="OrthoDB" id="9797528at2"/>
<dbReference type="AlphaFoldDB" id="A0A3M8AG49"/>
<reference evidence="2 3" key="1">
    <citation type="submission" date="2018-10" db="EMBL/GenBank/DDBJ databases">
        <title>Isolation, diversity and antibacterial activity of antinobacteria from the wheat rhizosphere soil.</title>
        <authorList>
            <person name="Sun T."/>
        </authorList>
    </citation>
    <scope>NUCLEOTIDE SEQUENCE [LARGE SCALE GENOMIC DNA]</scope>
    <source>
        <strain evidence="2 3">SJ-23</strain>
    </source>
</reference>